<dbReference type="RefSeq" id="WP_398282456.1">
    <property type="nucleotide sequence ID" value="NZ_JBITLV010000005.1"/>
</dbReference>
<evidence type="ECO:0000313" key="3">
    <source>
        <dbReference type="Proteomes" id="UP001612915"/>
    </source>
</evidence>
<dbReference type="EMBL" id="JBITLV010000005">
    <property type="protein sequence ID" value="MFI7588594.1"/>
    <property type="molecule type" value="Genomic_DNA"/>
</dbReference>
<evidence type="ECO:0000313" key="2">
    <source>
        <dbReference type="EMBL" id="MFI7588594.1"/>
    </source>
</evidence>
<gene>
    <name evidence="2" type="ORF">ACIB24_16105</name>
</gene>
<sequence length="295" mass="30599">MNPATEPAPGPALAQRPEHPTIAQIREIGQPEHVRSRAAAEHWVAHAYLRQISPYLTRPLLAAGASANAVTWLMIAAAAASAVATTWVGIGGAVLAALLVQLQMLLDCCDGEVARWRQTSSPLGIYLDRVGHYVAECGIALALGVRVATGGGFGAGPLVTASGTGAFERLLATLADPALFAGAVLALLVALNKVENDLVHVSRGQYGMTAMKDAEAVRVPTVGLVRRLRGMAKIVPFHRVFHSVELSLLVLAAAVVDLALGSHTATQVLLGGLLVAALVTVAGHLAAVLNSARLR</sequence>
<dbReference type="InterPro" id="IPR043130">
    <property type="entry name" value="CDP-OH_PTrfase_TM_dom"/>
</dbReference>
<dbReference type="Gene3D" id="1.20.120.1760">
    <property type="match status" value="1"/>
</dbReference>
<evidence type="ECO:0000256" key="1">
    <source>
        <dbReference type="SAM" id="Phobius"/>
    </source>
</evidence>
<comment type="caution">
    <text evidence="2">The sequence shown here is derived from an EMBL/GenBank/DDBJ whole genome shotgun (WGS) entry which is preliminary data.</text>
</comment>
<name>A0ABW8AQF4_9ACTN</name>
<feature type="transmembrane region" description="Helical" evidence="1">
    <location>
        <begin position="236"/>
        <end position="256"/>
    </location>
</feature>
<dbReference type="Proteomes" id="UP001612915">
    <property type="component" value="Unassembled WGS sequence"/>
</dbReference>
<protein>
    <submittedName>
        <fullName evidence="2">CDP-alcohol phosphatidyltransferase family protein</fullName>
    </submittedName>
</protein>
<proteinExistence type="predicted"/>
<accession>A0ABW8AQF4</accession>
<keyword evidence="3" id="KW-1185">Reference proteome</keyword>
<keyword evidence="1" id="KW-1133">Transmembrane helix</keyword>
<organism evidence="2 3">
    <name type="scientific">Spongisporangium articulatum</name>
    <dbReference type="NCBI Taxonomy" id="3362603"/>
    <lineage>
        <taxon>Bacteria</taxon>
        <taxon>Bacillati</taxon>
        <taxon>Actinomycetota</taxon>
        <taxon>Actinomycetes</taxon>
        <taxon>Kineosporiales</taxon>
        <taxon>Kineosporiaceae</taxon>
        <taxon>Spongisporangium</taxon>
    </lineage>
</organism>
<dbReference type="Pfam" id="PF01066">
    <property type="entry name" value="CDP-OH_P_transf"/>
    <property type="match status" value="1"/>
</dbReference>
<feature type="transmembrane region" description="Helical" evidence="1">
    <location>
        <begin position="86"/>
        <end position="106"/>
    </location>
</feature>
<reference evidence="2 3" key="1">
    <citation type="submission" date="2024-10" db="EMBL/GenBank/DDBJ databases">
        <title>The Natural Products Discovery Center: Release of the First 8490 Sequenced Strains for Exploring Actinobacteria Biosynthetic Diversity.</title>
        <authorList>
            <person name="Kalkreuter E."/>
            <person name="Kautsar S.A."/>
            <person name="Yang D."/>
            <person name="Bader C.D."/>
            <person name="Teijaro C.N."/>
            <person name="Fluegel L."/>
            <person name="Davis C.M."/>
            <person name="Simpson J.R."/>
            <person name="Lauterbach L."/>
            <person name="Steele A.D."/>
            <person name="Gui C."/>
            <person name="Meng S."/>
            <person name="Li G."/>
            <person name="Viehrig K."/>
            <person name="Ye F."/>
            <person name="Su P."/>
            <person name="Kiefer A.F."/>
            <person name="Nichols A."/>
            <person name="Cepeda A.J."/>
            <person name="Yan W."/>
            <person name="Fan B."/>
            <person name="Jiang Y."/>
            <person name="Adhikari A."/>
            <person name="Zheng C.-J."/>
            <person name="Schuster L."/>
            <person name="Cowan T.M."/>
            <person name="Smanski M.J."/>
            <person name="Chevrette M.G."/>
            <person name="De Carvalho L.P.S."/>
            <person name="Shen B."/>
        </authorList>
    </citation>
    <scope>NUCLEOTIDE SEQUENCE [LARGE SCALE GENOMIC DNA]</scope>
    <source>
        <strain evidence="2 3">NPDC049639</strain>
    </source>
</reference>
<keyword evidence="1" id="KW-0472">Membrane</keyword>
<dbReference type="InterPro" id="IPR000462">
    <property type="entry name" value="CDP-OH_P_trans"/>
</dbReference>
<keyword evidence="1" id="KW-0812">Transmembrane</keyword>
<feature type="transmembrane region" description="Helical" evidence="1">
    <location>
        <begin position="268"/>
        <end position="289"/>
    </location>
</feature>